<accession>A0A183AR34</accession>
<dbReference type="Pfam" id="PF10146">
    <property type="entry name" value="zf-C4H2"/>
    <property type="match status" value="1"/>
</dbReference>
<feature type="coiled-coil region" evidence="1">
    <location>
        <begin position="169"/>
        <end position="213"/>
    </location>
</feature>
<evidence type="ECO:0000313" key="4">
    <source>
        <dbReference type="WBParaSite" id="ECPE_0000944801-mRNA-1"/>
    </source>
</evidence>
<sequence length="333" mass="38443">MHLERFAETNDYAIFLAQLNQHFPASSTDSTVRNYRLTFSKLLLSPSRVKLYLRERWLPNRIEALSGLRSAVMDVAGQFPEVLLDNYANGSAAFCSVALFKTTRSHVYFVSDWSVLIRGPGPGVVRPNWAISYSRSFVRIVSKATVLHLFTSSAIAMTKNNLAEQYRILGSLKEKTKRLNDTLEALGDQRSFMDTEAQRIAEYEEEFQCLVADRAFHLQQLQLIEYDMMLLNETIRHARQDRLKASTVIEQLHADYEQLLGEIREDRSVLYTDPNETTSDNEIEPDSGVGSQIRYIEVDLYALRFIRLHVYVVNGRRDEIHSEKKLLLRNENR</sequence>
<dbReference type="OrthoDB" id="20865at2759"/>
<evidence type="ECO:0000313" key="3">
    <source>
        <dbReference type="Proteomes" id="UP000272942"/>
    </source>
</evidence>
<proteinExistence type="predicted"/>
<evidence type="ECO:0000256" key="1">
    <source>
        <dbReference type="SAM" id="Coils"/>
    </source>
</evidence>
<evidence type="ECO:0000313" key="2">
    <source>
        <dbReference type="EMBL" id="VDP85328.1"/>
    </source>
</evidence>
<dbReference type="WBParaSite" id="ECPE_0000944801-mRNA-1">
    <property type="protein sequence ID" value="ECPE_0000944801-mRNA-1"/>
    <property type="gene ID" value="ECPE_0000944801"/>
</dbReference>
<reference evidence="4" key="1">
    <citation type="submission" date="2016-06" db="UniProtKB">
        <authorList>
            <consortium name="WormBaseParasite"/>
        </authorList>
    </citation>
    <scope>IDENTIFICATION</scope>
</reference>
<dbReference type="InterPro" id="IPR018482">
    <property type="entry name" value="Znf-C4H2"/>
</dbReference>
<organism evidence="4">
    <name type="scientific">Echinostoma caproni</name>
    <dbReference type="NCBI Taxonomy" id="27848"/>
    <lineage>
        <taxon>Eukaryota</taxon>
        <taxon>Metazoa</taxon>
        <taxon>Spiralia</taxon>
        <taxon>Lophotrochozoa</taxon>
        <taxon>Platyhelminthes</taxon>
        <taxon>Trematoda</taxon>
        <taxon>Digenea</taxon>
        <taxon>Plagiorchiida</taxon>
        <taxon>Echinostomata</taxon>
        <taxon>Echinostomatoidea</taxon>
        <taxon>Echinostomatidae</taxon>
        <taxon>Echinostoma</taxon>
    </lineage>
</organism>
<name>A0A183AR34_9TREM</name>
<reference evidence="2 3" key="2">
    <citation type="submission" date="2018-11" db="EMBL/GenBank/DDBJ databases">
        <authorList>
            <consortium name="Pathogen Informatics"/>
        </authorList>
    </citation>
    <scope>NUCLEOTIDE SEQUENCE [LARGE SCALE GENOMIC DNA]</scope>
    <source>
        <strain evidence="2 3">Egypt</strain>
    </source>
</reference>
<dbReference type="AlphaFoldDB" id="A0A183AR34"/>
<dbReference type="EMBL" id="UZAN01047388">
    <property type="protein sequence ID" value="VDP85328.1"/>
    <property type="molecule type" value="Genomic_DNA"/>
</dbReference>
<protein>
    <submittedName>
        <fullName evidence="4">DUF4817 domain-containing protein</fullName>
    </submittedName>
</protein>
<keyword evidence="1" id="KW-0175">Coiled coil</keyword>
<keyword evidence="3" id="KW-1185">Reference proteome</keyword>
<gene>
    <name evidence="2" type="ORF">ECPE_LOCUS9419</name>
</gene>
<dbReference type="Proteomes" id="UP000272942">
    <property type="component" value="Unassembled WGS sequence"/>
</dbReference>